<evidence type="ECO:0000313" key="2">
    <source>
        <dbReference type="EMBL" id="MEU8131906.1"/>
    </source>
</evidence>
<accession>A0ABV3D839</accession>
<feature type="region of interest" description="Disordered" evidence="1">
    <location>
        <begin position="79"/>
        <end position="312"/>
    </location>
</feature>
<comment type="caution">
    <text evidence="2">The sequence shown here is derived from an EMBL/GenBank/DDBJ whole genome shotgun (WGS) entry which is preliminary data.</text>
</comment>
<reference evidence="2 3" key="1">
    <citation type="submission" date="2024-06" db="EMBL/GenBank/DDBJ databases">
        <title>The Natural Products Discovery Center: Release of the First 8490 Sequenced Strains for Exploring Actinobacteria Biosynthetic Diversity.</title>
        <authorList>
            <person name="Kalkreuter E."/>
            <person name="Kautsar S.A."/>
            <person name="Yang D."/>
            <person name="Bader C.D."/>
            <person name="Teijaro C.N."/>
            <person name="Fluegel L."/>
            <person name="Davis C.M."/>
            <person name="Simpson J.R."/>
            <person name="Lauterbach L."/>
            <person name="Steele A.D."/>
            <person name="Gui C."/>
            <person name="Meng S."/>
            <person name="Li G."/>
            <person name="Viehrig K."/>
            <person name="Ye F."/>
            <person name="Su P."/>
            <person name="Kiefer A.F."/>
            <person name="Nichols A."/>
            <person name="Cepeda A.J."/>
            <person name="Yan W."/>
            <person name="Fan B."/>
            <person name="Jiang Y."/>
            <person name="Adhikari A."/>
            <person name="Zheng C.-J."/>
            <person name="Schuster L."/>
            <person name="Cowan T.M."/>
            <person name="Smanski M.J."/>
            <person name="Chevrette M.G."/>
            <person name="De Carvalho L.P.S."/>
            <person name="Shen B."/>
        </authorList>
    </citation>
    <scope>NUCLEOTIDE SEQUENCE [LARGE SCALE GENOMIC DNA]</scope>
    <source>
        <strain evidence="2 3">NPDC048946</strain>
    </source>
</reference>
<sequence>MTETMEVPGWPVVTIEMSDADSVVVDGVRIPVPTGTDPRVVAVEQVTKTAQLLGRPVRCEAIEADGTIYPLMVAPDSTVTEAGPRISPKARKSFGRRRGSSAAPPAPPAPGRRVPTGAAPLPQPEPRPEPRSDPRSDPPMAPRSEPVPEQRPQWQYEGEPESVAPPFHPVAPQVQAPAQAPVTPQVQAPVPPPVRAEPPAPMPVSESAAPPAAPSAASAPAPAPASPAPPVSQPAPVPPLAAAVPPPAPVAPPAAVPRPVPEPVSAVPEPVSAIPEPAPAAPEPRPVPAVRRATPPPPPGAPRALPVPTPEQSQVLRGIRAAVASGDIDSALQRALALEDAVRQTAEDPERLIAAREVSAYVTMLAGETDRAVGLFARAAVDRVGMDGLSDPWATRLAKNAHYCWLQVDDVERAFEVGPLVLRAYAAVAPDAEPEASAARHHLDALRAHVAAS</sequence>
<feature type="compositionally biased region" description="Low complexity" evidence="1">
    <location>
        <begin position="170"/>
        <end position="188"/>
    </location>
</feature>
<gene>
    <name evidence="2" type="ORF">AB0C36_00180</name>
</gene>
<dbReference type="RefSeq" id="WP_358346874.1">
    <property type="nucleotide sequence ID" value="NZ_JBEZFP010000001.1"/>
</dbReference>
<feature type="compositionally biased region" description="Basic and acidic residues" evidence="1">
    <location>
        <begin position="126"/>
        <end position="136"/>
    </location>
</feature>
<feature type="compositionally biased region" description="Pro residues" evidence="1">
    <location>
        <begin position="276"/>
        <end position="287"/>
    </location>
</feature>
<feature type="compositionally biased region" description="Basic residues" evidence="1">
    <location>
        <begin position="88"/>
        <end position="99"/>
    </location>
</feature>
<evidence type="ECO:0000256" key="1">
    <source>
        <dbReference type="SAM" id="MobiDB-lite"/>
    </source>
</evidence>
<feature type="compositionally biased region" description="Pro residues" evidence="1">
    <location>
        <begin position="221"/>
        <end position="262"/>
    </location>
</feature>
<feature type="compositionally biased region" description="Pro residues" evidence="1">
    <location>
        <begin position="294"/>
        <end position="309"/>
    </location>
</feature>
<proteinExistence type="predicted"/>
<evidence type="ECO:0000313" key="3">
    <source>
        <dbReference type="Proteomes" id="UP001551482"/>
    </source>
</evidence>
<feature type="compositionally biased region" description="Low complexity" evidence="1">
    <location>
        <begin position="111"/>
        <end position="120"/>
    </location>
</feature>
<feature type="compositionally biased region" description="Pro residues" evidence="1">
    <location>
        <begin position="189"/>
        <end position="202"/>
    </location>
</feature>
<dbReference type="Proteomes" id="UP001551482">
    <property type="component" value="Unassembled WGS sequence"/>
</dbReference>
<name>A0ABV3D839_9ACTN</name>
<keyword evidence="3" id="KW-1185">Reference proteome</keyword>
<protein>
    <submittedName>
        <fullName evidence="2">Uncharacterized protein</fullName>
    </submittedName>
</protein>
<dbReference type="EMBL" id="JBEZFP010000001">
    <property type="protein sequence ID" value="MEU8131906.1"/>
    <property type="molecule type" value="Genomic_DNA"/>
</dbReference>
<feature type="compositionally biased region" description="Low complexity" evidence="1">
    <location>
        <begin position="203"/>
        <end position="220"/>
    </location>
</feature>
<organism evidence="2 3">
    <name type="scientific">Streptodolium elevatio</name>
    <dbReference type="NCBI Taxonomy" id="3157996"/>
    <lineage>
        <taxon>Bacteria</taxon>
        <taxon>Bacillati</taxon>
        <taxon>Actinomycetota</taxon>
        <taxon>Actinomycetes</taxon>
        <taxon>Kitasatosporales</taxon>
        <taxon>Streptomycetaceae</taxon>
        <taxon>Streptodolium</taxon>
    </lineage>
</organism>
<feature type="compositionally biased region" description="Low complexity" evidence="1">
    <location>
        <begin position="263"/>
        <end position="275"/>
    </location>
</feature>